<proteinExistence type="predicted"/>
<evidence type="ECO:0000313" key="4">
    <source>
        <dbReference type="Ensembl" id="ENSFHEP00000007040.1"/>
    </source>
</evidence>
<dbReference type="Ensembl" id="ENSFHET00000004499.1">
    <property type="protein sequence ID" value="ENSFHEP00000007040.1"/>
    <property type="gene ID" value="ENSFHEG00000008151.1"/>
</dbReference>
<dbReference type="InterPro" id="IPR008271">
    <property type="entry name" value="Ser/Thr_kinase_AS"/>
</dbReference>
<keyword evidence="2" id="KW-0812">Transmembrane</keyword>
<dbReference type="Pfam" id="PF00069">
    <property type="entry name" value="Pkinase"/>
    <property type="match status" value="2"/>
</dbReference>
<dbReference type="PROSITE" id="PS00108">
    <property type="entry name" value="PROTEIN_KINASE_ST"/>
    <property type="match status" value="1"/>
</dbReference>
<keyword evidence="5" id="KW-1185">Reference proteome</keyword>
<evidence type="ECO:0000256" key="1">
    <source>
        <dbReference type="SAM" id="MobiDB-lite"/>
    </source>
</evidence>
<feature type="domain" description="Protein kinase" evidence="3">
    <location>
        <begin position="1"/>
        <end position="219"/>
    </location>
</feature>
<dbReference type="AlphaFoldDB" id="A0A3Q2P5J9"/>
<sequence>TVYEATHVKTQTKWAVKEVRKPAAGSSKFRMLDNEINILKKVNHPHIIYLEATYNTPTKICLVTELCQGGSLEQLLWQKRFFTEDETREIICCLADAVVYLHKRDIVHRDLKLENILVKNSLDDASFLSPEMMSGRGYSHWCDVWSVGVIMFMLLCGEPPFQAKTKEKLLEQIMSTEVRFTQPIWATVSDGGKYLLTCLLKADPAYRMSAHQLLEHPWITGDTTVPLGPSNVLEMMHHYMLNNEDRKDFSAGQNPACDSAKAEEKGRSSSSKAETPLQPSRAPKKTKSHKNTLEGIIIFWYVYYLCKLCFYFFFFLSRFECNRYQWCNLYCAGRR</sequence>
<dbReference type="SUPFAM" id="SSF56112">
    <property type="entry name" value="Protein kinase-like (PK-like)"/>
    <property type="match status" value="1"/>
</dbReference>
<dbReference type="GeneTree" id="ENSGT00940000159050"/>
<evidence type="ECO:0000259" key="3">
    <source>
        <dbReference type="PROSITE" id="PS50011"/>
    </source>
</evidence>
<reference evidence="4" key="2">
    <citation type="submission" date="2025-09" db="UniProtKB">
        <authorList>
            <consortium name="Ensembl"/>
        </authorList>
    </citation>
    <scope>IDENTIFICATION</scope>
</reference>
<feature type="transmembrane region" description="Helical" evidence="2">
    <location>
        <begin position="297"/>
        <end position="316"/>
    </location>
</feature>
<evidence type="ECO:0000256" key="2">
    <source>
        <dbReference type="SAM" id="Phobius"/>
    </source>
</evidence>
<keyword evidence="2" id="KW-0472">Membrane</keyword>
<dbReference type="GO" id="GO:0005524">
    <property type="term" value="F:ATP binding"/>
    <property type="evidence" value="ECO:0007669"/>
    <property type="project" value="InterPro"/>
</dbReference>
<keyword evidence="2" id="KW-1133">Transmembrane helix</keyword>
<protein>
    <submittedName>
        <fullName evidence="4">Serine/threonine kinase 33</fullName>
    </submittedName>
</protein>
<dbReference type="Gene3D" id="1.10.510.10">
    <property type="entry name" value="Transferase(Phosphotransferase) domain 1"/>
    <property type="match status" value="2"/>
</dbReference>
<feature type="region of interest" description="Disordered" evidence="1">
    <location>
        <begin position="251"/>
        <end position="286"/>
    </location>
</feature>
<dbReference type="InterPro" id="IPR011009">
    <property type="entry name" value="Kinase-like_dom_sf"/>
</dbReference>
<dbReference type="PROSITE" id="PS50011">
    <property type="entry name" value="PROTEIN_KINASE_DOM"/>
    <property type="match status" value="1"/>
</dbReference>
<dbReference type="PANTHER" id="PTHR24347">
    <property type="entry name" value="SERINE/THREONINE-PROTEIN KINASE"/>
    <property type="match status" value="1"/>
</dbReference>
<name>A0A3Q2P5J9_FUNHE</name>
<dbReference type="GO" id="GO:0004672">
    <property type="term" value="F:protein kinase activity"/>
    <property type="evidence" value="ECO:0007669"/>
    <property type="project" value="InterPro"/>
</dbReference>
<organism evidence="4 5">
    <name type="scientific">Fundulus heteroclitus</name>
    <name type="common">Killifish</name>
    <name type="synonym">Mummichog</name>
    <dbReference type="NCBI Taxonomy" id="8078"/>
    <lineage>
        <taxon>Eukaryota</taxon>
        <taxon>Metazoa</taxon>
        <taxon>Chordata</taxon>
        <taxon>Craniata</taxon>
        <taxon>Vertebrata</taxon>
        <taxon>Euteleostomi</taxon>
        <taxon>Actinopterygii</taxon>
        <taxon>Neopterygii</taxon>
        <taxon>Teleostei</taxon>
        <taxon>Neoteleostei</taxon>
        <taxon>Acanthomorphata</taxon>
        <taxon>Ovalentaria</taxon>
        <taxon>Atherinomorphae</taxon>
        <taxon>Cyprinodontiformes</taxon>
        <taxon>Fundulidae</taxon>
        <taxon>Fundulus</taxon>
    </lineage>
</organism>
<evidence type="ECO:0000313" key="5">
    <source>
        <dbReference type="Proteomes" id="UP000265000"/>
    </source>
</evidence>
<reference evidence="4" key="1">
    <citation type="submission" date="2025-08" db="UniProtKB">
        <authorList>
            <consortium name="Ensembl"/>
        </authorList>
    </citation>
    <scope>IDENTIFICATION</scope>
</reference>
<dbReference type="Proteomes" id="UP000265000">
    <property type="component" value="Unplaced"/>
</dbReference>
<dbReference type="InterPro" id="IPR000719">
    <property type="entry name" value="Prot_kinase_dom"/>
</dbReference>
<accession>A0A3Q2P5J9</accession>
<dbReference type="SMART" id="SM00220">
    <property type="entry name" value="S_TKc"/>
    <property type="match status" value="1"/>
</dbReference>